<gene>
    <name evidence="1" type="ORF">PECAL_4P07820</name>
</gene>
<accession>A0A8J2SUV3</accession>
<dbReference type="AlphaFoldDB" id="A0A8J2SUV3"/>
<sequence length="266" mass="29162">MEETDEKKAQLTAYYDKEMGELKGAREEYAAVMGGANPTFEDLQRFVKFKKQTLAAGRFELGIRDLTMQFEKPVMGSFPYEQWDDRKACCVCPPCAMCPGYCTFPYELPLCWPATICCPFLKKRCGNNPCCLVTNLCKPLNPVCARPCFIAHPSNCCKCPCKCPDCCCCCRCETVGCELGPCCHFTCTCMPAQGNPLLLLAFPFLFCCQKENITDQLKITRPEAGAKVQTEGGAPHAAETEPAAIADAVAAETMGERGAVELADAE</sequence>
<evidence type="ECO:0000313" key="1">
    <source>
        <dbReference type="EMBL" id="CAH0373574.1"/>
    </source>
</evidence>
<evidence type="ECO:0000313" key="2">
    <source>
        <dbReference type="Proteomes" id="UP000789595"/>
    </source>
</evidence>
<dbReference type="EMBL" id="CAKKNE010000004">
    <property type="protein sequence ID" value="CAH0373574.1"/>
    <property type="molecule type" value="Genomic_DNA"/>
</dbReference>
<reference evidence="1" key="1">
    <citation type="submission" date="2021-11" db="EMBL/GenBank/DDBJ databases">
        <authorList>
            <consortium name="Genoscope - CEA"/>
            <person name="William W."/>
        </authorList>
    </citation>
    <scope>NUCLEOTIDE SEQUENCE</scope>
</reference>
<comment type="caution">
    <text evidence="1">The sequence shown here is derived from an EMBL/GenBank/DDBJ whole genome shotgun (WGS) entry which is preliminary data.</text>
</comment>
<proteinExistence type="predicted"/>
<organism evidence="1 2">
    <name type="scientific">Pelagomonas calceolata</name>
    <dbReference type="NCBI Taxonomy" id="35677"/>
    <lineage>
        <taxon>Eukaryota</taxon>
        <taxon>Sar</taxon>
        <taxon>Stramenopiles</taxon>
        <taxon>Ochrophyta</taxon>
        <taxon>Pelagophyceae</taxon>
        <taxon>Pelagomonadales</taxon>
        <taxon>Pelagomonadaceae</taxon>
        <taxon>Pelagomonas</taxon>
    </lineage>
</organism>
<name>A0A8J2SUV3_9STRA</name>
<keyword evidence="2" id="KW-1185">Reference proteome</keyword>
<protein>
    <submittedName>
        <fullName evidence="1">Uncharacterized protein</fullName>
    </submittedName>
</protein>
<dbReference type="Proteomes" id="UP000789595">
    <property type="component" value="Unassembled WGS sequence"/>
</dbReference>